<dbReference type="AlphaFoldDB" id="A0A1J6I2R0"/>
<dbReference type="OMA" id="RAINMED"/>
<dbReference type="EMBL" id="MJEQ01037191">
    <property type="protein sequence ID" value="OIS98809.1"/>
    <property type="molecule type" value="Genomic_DNA"/>
</dbReference>
<keyword evidence="2" id="KW-1185">Reference proteome</keyword>
<evidence type="ECO:0000313" key="2">
    <source>
        <dbReference type="Proteomes" id="UP000187609"/>
    </source>
</evidence>
<sequence>MEFFGDRSEKWSNIFLLEASGDSQSDSKIHLGTSQENFDEANNIVEDDDAESCSFESKDILGNAQEVTSAFEEHDEHSLNDEIQENEGHHCCRKEESFQIFGESMEEKEEDISSDDIIAKGSSRVANVEDEVERNRLFWETCFEEGYP</sequence>
<dbReference type="PANTHER" id="PTHR35726">
    <property type="entry name" value="GLUTAMIC ACID-RICH PROTEIN-LIKE"/>
    <property type="match status" value="1"/>
</dbReference>
<protein>
    <submittedName>
        <fullName evidence="1">Uncharacterized protein</fullName>
    </submittedName>
</protein>
<accession>A0A1J6I2R0</accession>
<gene>
    <name evidence="1" type="ORF">A4A49_27965</name>
</gene>
<reference evidence="1" key="1">
    <citation type="submission" date="2016-11" db="EMBL/GenBank/DDBJ databases">
        <title>The genome of Nicotiana attenuata.</title>
        <authorList>
            <person name="Xu S."/>
            <person name="Brockmoeller T."/>
            <person name="Gaquerel E."/>
            <person name="Navarro A."/>
            <person name="Kuhl H."/>
            <person name="Gase K."/>
            <person name="Ling Z."/>
            <person name="Zhou W."/>
            <person name="Kreitzer C."/>
            <person name="Stanke M."/>
            <person name="Tang H."/>
            <person name="Lyons E."/>
            <person name="Pandey P."/>
            <person name="Pandey S.P."/>
            <person name="Timmermann B."/>
            <person name="Baldwin I.T."/>
        </authorList>
    </citation>
    <scope>NUCLEOTIDE SEQUENCE [LARGE SCALE GENOMIC DNA]</scope>
    <source>
        <strain evidence="1">UT</strain>
    </source>
</reference>
<organism evidence="1 2">
    <name type="scientific">Nicotiana attenuata</name>
    <name type="common">Coyote tobacco</name>
    <dbReference type="NCBI Taxonomy" id="49451"/>
    <lineage>
        <taxon>Eukaryota</taxon>
        <taxon>Viridiplantae</taxon>
        <taxon>Streptophyta</taxon>
        <taxon>Embryophyta</taxon>
        <taxon>Tracheophyta</taxon>
        <taxon>Spermatophyta</taxon>
        <taxon>Magnoliopsida</taxon>
        <taxon>eudicotyledons</taxon>
        <taxon>Gunneridae</taxon>
        <taxon>Pentapetalae</taxon>
        <taxon>asterids</taxon>
        <taxon>lamiids</taxon>
        <taxon>Solanales</taxon>
        <taxon>Solanaceae</taxon>
        <taxon>Nicotianoideae</taxon>
        <taxon>Nicotianeae</taxon>
        <taxon>Nicotiana</taxon>
    </lineage>
</organism>
<evidence type="ECO:0000313" key="1">
    <source>
        <dbReference type="EMBL" id="OIS98809.1"/>
    </source>
</evidence>
<dbReference type="Gramene" id="OIS98809">
    <property type="protein sequence ID" value="OIS98809"/>
    <property type="gene ID" value="A4A49_27965"/>
</dbReference>
<name>A0A1J6I2R0_NICAT</name>
<proteinExistence type="predicted"/>
<comment type="caution">
    <text evidence="1">The sequence shown here is derived from an EMBL/GenBank/DDBJ whole genome shotgun (WGS) entry which is preliminary data.</text>
</comment>
<dbReference type="PANTHER" id="PTHR35726:SF4">
    <property type="entry name" value="GLUTAMIC ACID-RICH PROTEIN-LIKE"/>
    <property type="match status" value="1"/>
</dbReference>
<dbReference type="Proteomes" id="UP000187609">
    <property type="component" value="Unassembled WGS sequence"/>
</dbReference>